<evidence type="ECO:0000313" key="2">
    <source>
        <dbReference type="EMBL" id="QSS52332.1"/>
    </source>
</evidence>
<feature type="compositionally biased region" description="Basic and acidic residues" evidence="1">
    <location>
        <begin position="615"/>
        <end position="634"/>
    </location>
</feature>
<dbReference type="EMBL" id="CP069103">
    <property type="protein sequence ID" value="QSS52332.1"/>
    <property type="molecule type" value="Genomic_DNA"/>
</dbReference>
<organism evidence="2 3">
    <name type="scientific">Ajellomyces capsulatus (strain H88)</name>
    <name type="common">Darling's disease fungus</name>
    <name type="synonym">Histoplasma capsulatum</name>
    <dbReference type="NCBI Taxonomy" id="544711"/>
    <lineage>
        <taxon>Eukaryota</taxon>
        <taxon>Fungi</taxon>
        <taxon>Dikarya</taxon>
        <taxon>Ascomycota</taxon>
        <taxon>Pezizomycotina</taxon>
        <taxon>Eurotiomycetes</taxon>
        <taxon>Eurotiomycetidae</taxon>
        <taxon>Onygenales</taxon>
        <taxon>Ajellomycetaceae</taxon>
        <taxon>Histoplasma</taxon>
    </lineage>
</organism>
<accession>A0A8A1LK07</accession>
<gene>
    <name evidence="2" type="ORF">I7I53_07942</name>
</gene>
<feature type="region of interest" description="Disordered" evidence="1">
    <location>
        <begin position="89"/>
        <end position="136"/>
    </location>
</feature>
<name>A0A8A1LK07_AJEC8</name>
<feature type="compositionally biased region" description="Low complexity" evidence="1">
    <location>
        <begin position="602"/>
        <end position="614"/>
    </location>
</feature>
<sequence>MDILPPEELLASYSNEQNTPGEVINTLESGSNQGAERHEAQTASGSVGDINPVPDSPAGFHHESDCRKRHFYDDNIRSVHSAFENYTHPSKKQHVGQTSPQLSLSSTSDHHNQPANDSVLPPGFQPPDLPEIPDLWSSLQFPDEFNFDSLTTIRPTNDGATHDSGDFSLSCMPYSSIPSNNQITEAEPGEDPDACTSGCDSENSQRVGHPLETTINASRSSICSSLTSFSRDSHDTHNTDRRHPFLNSLDNPCSEKELSADSLIDGTSPIAAAIIEHISETTTPQRPEESYQAQDVSESIQFVENYITKNFRLRKEDILATQHREVFRHVPKPEVYISPYPKYRGPLGYFPSAPATHARCIEVAPDDVAVRLEEYRRNLQKVRSERSRYRTVWAEWKTVNPITGKSKEQMLKEEPFRLKRALLAQERKAEEFRKQAEDWRGQYNNLAIAYNGLVQHLHMVQSAQILRHPAHLPPGHPTPVPSPQPELVTVDSSINLPTDPPRAARNTPHPRPITIDLTDDEPTNHNTKDLSSVSFLAEEHSSKHAAEELRTAMCRKEYQWLGKNNRPPRRLLPAIPSLQGELPQKSTYSTSGAPSVTTPGDSATSASATSSEAMMEGRPHDSNDNIDELARALEEELERGTSIPC</sequence>
<feature type="region of interest" description="Disordered" evidence="1">
    <location>
        <begin position="228"/>
        <end position="248"/>
    </location>
</feature>
<proteinExistence type="predicted"/>
<evidence type="ECO:0000313" key="3">
    <source>
        <dbReference type="Proteomes" id="UP000663419"/>
    </source>
</evidence>
<protein>
    <submittedName>
        <fullName evidence="2">Uncharacterized protein</fullName>
    </submittedName>
</protein>
<evidence type="ECO:0000256" key="1">
    <source>
        <dbReference type="SAM" id="MobiDB-lite"/>
    </source>
</evidence>
<dbReference type="AlphaFoldDB" id="A0A8A1LK07"/>
<feature type="region of interest" description="Disordered" evidence="1">
    <location>
        <begin position="580"/>
        <end position="645"/>
    </location>
</feature>
<reference evidence="2" key="1">
    <citation type="submission" date="2021-01" db="EMBL/GenBank/DDBJ databases">
        <title>Chromosome-level genome assembly of a human fungal pathogen reveals clustering of transcriptionally co-regulated genes.</title>
        <authorList>
            <person name="Voorhies M."/>
            <person name="Cohen S."/>
            <person name="Shea T.P."/>
            <person name="Petrus S."/>
            <person name="Munoz J.F."/>
            <person name="Poplawski S."/>
            <person name="Goldman W.E."/>
            <person name="Michael T."/>
            <person name="Cuomo C.A."/>
            <person name="Sil A."/>
            <person name="Beyhan S."/>
        </authorList>
    </citation>
    <scope>NUCLEOTIDE SEQUENCE</scope>
    <source>
        <strain evidence="2">H88</strain>
    </source>
</reference>
<dbReference type="VEuPathDB" id="FungiDB:I7I53_07942"/>
<feature type="compositionally biased region" description="Polar residues" evidence="1">
    <location>
        <begin position="13"/>
        <end position="34"/>
    </location>
</feature>
<feature type="compositionally biased region" description="Basic and acidic residues" evidence="1">
    <location>
        <begin position="231"/>
        <end position="243"/>
    </location>
</feature>
<dbReference type="Proteomes" id="UP000663419">
    <property type="component" value="Chromosome 2"/>
</dbReference>
<feature type="compositionally biased region" description="Polar residues" evidence="1">
    <location>
        <begin position="584"/>
        <end position="601"/>
    </location>
</feature>
<feature type="region of interest" description="Disordered" evidence="1">
    <location>
        <begin position="13"/>
        <end position="62"/>
    </location>
</feature>
<feature type="compositionally biased region" description="Low complexity" evidence="1">
    <location>
        <begin position="97"/>
        <end position="107"/>
    </location>
</feature>
<feature type="region of interest" description="Disordered" evidence="1">
    <location>
        <begin position="498"/>
        <end position="528"/>
    </location>
</feature>